<feature type="region of interest" description="Disordered" evidence="1">
    <location>
        <begin position="1"/>
        <end position="66"/>
    </location>
</feature>
<feature type="transmembrane region" description="Helical" evidence="2">
    <location>
        <begin position="208"/>
        <end position="229"/>
    </location>
</feature>
<gene>
    <name evidence="3" type="ORF">BCR35DRAFT_305416</name>
</gene>
<name>A0A1Y2F179_9BASI</name>
<dbReference type="STRING" id="106004.A0A1Y2F179"/>
<keyword evidence="2" id="KW-1133">Transmembrane helix</keyword>
<evidence type="ECO:0000313" key="3">
    <source>
        <dbReference type="EMBL" id="ORY77642.1"/>
    </source>
</evidence>
<feature type="compositionally biased region" description="Low complexity" evidence="1">
    <location>
        <begin position="11"/>
        <end position="27"/>
    </location>
</feature>
<evidence type="ECO:0000313" key="4">
    <source>
        <dbReference type="Proteomes" id="UP000193467"/>
    </source>
</evidence>
<keyword evidence="4" id="KW-1185">Reference proteome</keyword>
<proteinExistence type="predicted"/>
<dbReference type="AlphaFoldDB" id="A0A1Y2F179"/>
<reference evidence="3 4" key="1">
    <citation type="submission" date="2016-07" db="EMBL/GenBank/DDBJ databases">
        <title>Pervasive Adenine N6-methylation of Active Genes in Fungi.</title>
        <authorList>
            <consortium name="DOE Joint Genome Institute"/>
            <person name="Mondo S.J."/>
            <person name="Dannebaum R.O."/>
            <person name="Kuo R.C."/>
            <person name="Labutti K."/>
            <person name="Haridas S."/>
            <person name="Kuo A."/>
            <person name="Salamov A."/>
            <person name="Ahrendt S.R."/>
            <person name="Lipzen A."/>
            <person name="Sullivan W."/>
            <person name="Andreopoulos W.B."/>
            <person name="Clum A."/>
            <person name="Lindquist E."/>
            <person name="Daum C."/>
            <person name="Ramamoorthy G.K."/>
            <person name="Gryganskyi A."/>
            <person name="Culley D."/>
            <person name="Magnuson J.K."/>
            <person name="James T.Y."/>
            <person name="O'Malley M.A."/>
            <person name="Stajich J.E."/>
            <person name="Spatafora J.W."/>
            <person name="Visel A."/>
            <person name="Grigoriev I.V."/>
        </authorList>
    </citation>
    <scope>NUCLEOTIDE SEQUENCE [LARGE SCALE GENOMIC DNA]</scope>
    <source>
        <strain evidence="3 4">62-1032</strain>
    </source>
</reference>
<evidence type="ECO:0000256" key="1">
    <source>
        <dbReference type="SAM" id="MobiDB-lite"/>
    </source>
</evidence>
<organism evidence="3 4">
    <name type="scientific">Leucosporidium creatinivorum</name>
    <dbReference type="NCBI Taxonomy" id="106004"/>
    <lineage>
        <taxon>Eukaryota</taxon>
        <taxon>Fungi</taxon>
        <taxon>Dikarya</taxon>
        <taxon>Basidiomycota</taxon>
        <taxon>Pucciniomycotina</taxon>
        <taxon>Microbotryomycetes</taxon>
        <taxon>Leucosporidiales</taxon>
        <taxon>Leucosporidium</taxon>
    </lineage>
</organism>
<evidence type="ECO:0000256" key="2">
    <source>
        <dbReference type="SAM" id="Phobius"/>
    </source>
</evidence>
<feature type="compositionally biased region" description="Basic and acidic residues" evidence="1">
    <location>
        <begin position="311"/>
        <end position="322"/>
    </location>
</feature>
<keyword evidence="2" id="KW-0472">Membrane</keyword>
<feature type="transmembrane region" description="Helical" evidence="2">
    <location>
        <begin position="148"/>
        <end position="168"/>
    </location>
</feature>
<evidence type="ECO:0008006" key="5">
    <source>
        <dbReference type="Google" id="ProtNLM"/>
    </source>
</evidence>
<dbReference type="EMBL" id="MCGR01000031">
    <property type="protein sequence ID" value="ORY77642.1"/>
    <property type="molecule type" value="Genomic_DNA"/>
</dbReference>
<accession>A0A1Y2F179</accession>
<feature type="transmembrane region" description="Helical" evidence="2">
    <location>
        <begin position="106"/>
        <end position="127"/>
    </location>
</feature>
<keyword evidence="2" id="KW-0812">Transmembrane</keyword>
<comment type="caution">
    <text evidence="3">The sequence shown here is derived from an EMBL/GenBank/DDBJ whole genome shotgun (WGS) entry which is preliminary data.</text>
</comment>
<feature type="transmembrane region" description="Helical" evidence="2">
    <location>
        <begin position="81"/>
        <end position="100"/>
    </location>
</feature>
<feature type="compositionally biased region" description="Low complexity" evidence="1">
    <location>
        <begin position="37"/>
        <end position="47"/>
    </location>
</feature>
<dbReference type="InParanoid" id="A0A1Y2F179"/>
<feature type="region of interest" description="Disordered" evidence="1">
    <location>
        <begin position="300"/>
        <end position="360"/>
    </location>
</feature>
<dbReference type="OrthoDB" id="2218151at2759"/>
<dbReference type="Proteomes" id="UP000193467">
    <property type="component" value="Unassembled WGS sequence"/>
</dbReference>
<feature type="compositionally biased region" description="Basic and acidic residues" evidence="1">
    <location>
        <begin position="335"/>
        <end position="354"/>
    </location>
</feature>
<protein>
    <recommendedName>
        <fullName evidence="5">MARVEL domain-containing protein</fullName>
    </recommendedName>
</protein>
<sequence>MGLLDKLQAKLPSSLSPSNLSSQGISSATYGEGAGDEGAAAEGAGRPQPRRRSSGPGAQGRWDHEDGTSPLNIGLRGLQTFLPFVGLCIYIAMAVFQKKWSVGPSFMTVLGIIFNVTGMFMGGLLLATPLLCDKLTFLRGLDRALRQIRVAVIINASTGFWMIIIAIASTVSANVGGCKDASKDAHADLEGYTDVLGGFCRNKRAAAAFFWLTTLAWLTTLGFVFLTWYQIRKHPVSSGFAIPGSQFPADDEEAFAHSDVESTPYSQVGGRANVVGGANGGGEMGYRPSGDYYEGQGEGRLFGDSGAYGEEDYHHPQARDPFEDQAGAYDEEERERERRYEQADPYEAIRKSMDVNRPTY</sequence>